<feature type="domain" description="Cyclic nucleotide-binding" evidence="4">
    <location>
        <begin position="528"/>
        <end position="611"/>
    </location>
</feature>
<gene>
    <name evidence="5" type="primary">BNA4</name>
    <name evidence="5" type="ORF">SNAT2548_LOCUS16502</name>
</gene>
<reference evidence="5" key="1">
    <citation type="submission" date="2021-02" db="EMBL/GenBank/DDBJ databases">
        <authorList>
            <person name="Dougan E. K."/>
            <person name="Rhodes N."/>
            <person name="Thang M."/>
            <person name="Chan C."/>
        </authorList>
    </citation>
    <scope>NUCLEOTIDE SEQUENCE</scope>
</reference>
<proteinExistence type="predicted"/>
<dbReference type="Proteomes" id="UP000604046">
    <property type="component" value="Unassembled WGS sequence"/>
</dbReference>
<dbReference type="Pfam" id="PF20717">
    <property type="entry name" value="DUF6829"/>
    <property type="match status" value="1"/>
</dbReference>
<name>A0A812NMB2_9DINO</name>
<keyword evidence="3" id="KW-0812">Transmembrane</keyword>
<evidence type="ECO:0000256" key="2">
    <source>
        <dbReference type="SAM" id="MobiDB-lite"/>
    </source>
</evidence>
<feature type="region of interest" description="Disordered" evidence="2">
    <location>
        <begin position="37"/>
        <end position="62"/>
    </location>
</feature>
<dbReference type="Gene3D" id="1.10.287.70">
    <property type="match status" value="1"/>
</dbReference>
<accession>A0A812NMB2</accession>
<evidence type="ECO:0000313" key="5">
    <source>
        <dbReference type="EMBL" id="CAE7314393.1"/>
    </source>
</evidence>
<feature type="transmembrane region" description="Helical" evidence="3">
    <location>
        <begin position="395"/>
        <end position="419"/>
    </location>
</feature>
<feature type="transmembrane region" description="Helical" evidence="3">
    <location>
        <begin position="253"/>
        <end position="276"/>
    </location>
</feature>
<dbReference type="EMBL" id="CAJNDS010002082">
    <property type="protein sequence ID" value="CAE7314393.1"/>
    <property type="molecule type" value="Genomic_DNA"/>
</dbReference>
<dbReference type="PANTHER" id="PTHR45743">
    <property type="entry name" value="POTASSIUM CHANNEL AKT1"/>
    <property type="match status" value="1"/>
</dbReference>
<dbReference type="InterPro" id="IPR045319">
    <property type="entry name" value="KAT/AKT"/>
</dbReference>
<dbReference type="SUPFAM" id="SSF51206">
    <property type="entry name" value="cAMP-binding domain-like"/>
    <property type="match status" value="1"/>
</dbReference>
<evidence type="ECO:0000256" key="3">
    <source>
        <dbReference type="SAM" id="Phobius"/>
    </source>
</evidence>
<comment type="caution">
    <text evidence="5">The sequence shown here is derived from an EMBL/GenBank/DDBJ whole genome shotgun (WGS) entry which is preliminary data.</text>
</comment>
<dbReference type="OrthoDB" id="423757at2759"/>
<evidence type="ECO:0000256" key="1">
    <source>
        <dbReference type="SAM" id="Coils"/>
    </source>
</evidence>
<evidence type="ECO:0000313" key="6">
    <source>
        <dbReference type="Proteomes" id="UP000604046"/>
    </source>
</evidence>
<feature type="transmembrane region" description="Helical" evidence="3">
    <location>
        <begin position="185"/>
        <end position="210"/>
    </location>
</feature>
<evidence type="ECO:0000259" key="4">
    <source>
        <dbReference type="PROSITE" id="PS50042"/>
    </source>
</evidence>
<dbReference type="InterPro" id="IPR014710">
    <property type="entry name" value="RmlC-like_jellyroll"/>
</dbReference>
<organism evidence="5 6">
    <name type="scientific">Symbiodinium natans</name>
    <dbReference type="NCBI Taxonomy" id="878477"/>
    <lineage>
        <taxon>Eukaryota</taxon>
        <taxon>Sar</taxon>
        <taxon>Alveolata</taxon>
        <taxon>Dinophyceae</taxon>
        <taxon>Suessiales</taxon>
        <taxon>Symbiodiniaceae</taxon>
        <taxon>Symbiodinium</taxon>
    </lineage>
</organism>
<keyword evidence="1" id="KW-0175">Coiled coil</keyword>
<feature type="transmembrane region" description="Helical" evidence="3">
    <location>
        <begin position="318"/>
        <end position="341"/>
    </location>
</feature>
<dbReference type="InterPro" id="IPR049232">
    <property type="entry name" value="DUF6829"/>
</dbReference>
<dbReference type="GO" id="GO:0005249">
    <property type="term" value="F:voltage-gated potassium channel activity"/>
    <property type="evidence" value="ECO:0007669"/>
    <property type="project" value="InterPro"/>
</dbReference>
<feature type="transmembrane region" description="Helical" evidence="3">
    <location>
        <begin position="222"/>
        <end position="241"/>
    </location>
</feature>
<dbReference type="SUPFAM" id="SSF81324">
    <property type="entry name" value="Voltage-gated potassium channels"/>
    <property type="match status" value="1"/>
</dbReference>
<keyword evidence="3" id="KW-1133">Transmembrane helix</keyword>
<dbReference type="InterPro" id="IPR000595">
    <property type="entry name" value="cNMP-bd_dom"/>
</dbReference>
<dbReference type="PANTHER" id="PTHR45743:SF2">
    <property type="entry name" value="POTASSIUM CHANNEL AKT1"/>
    <property type="match status" value="1"/>
</dbReference>
<protein>
    <submittedName>
        <fullName evidence="5">BNA4 protein</fullName>
    </submittedName>
</protein>
<feature type="compositionally biased region" description="Polar residues" evidence="2">
    <location>
        <begin position="37"/>
        <end position="59"/>
    </location>
</feature>
<dbReference type="PROSITE" id="PS50042">
    <property type="entry name" value="CNMP_BINDING_3"/>
    <property type="match status" value="1"/>
</dbReference>
<dbReference type="AlphaFoldDB" id="A0A812NMB2"/>
<dbReference type="Gene3D" id="2.60.120.10">
    <property type="entry name" value="Jelly Rolls"/>
    <property type="match status" value="1"/>
</dbReference>
<feature type="coiled-coil region" evidence="1">
    <location>
        <begin position="9"/>
        <end position="36"/>
    </location>
</feature>
<keyword evidence="6" id="KW-1185">Reference proteome</keyword>
<dbReference type="InterPro" id="IPR018490">
    <property type="entry name" value="cNMP-bd_dom_sf"/>
</dbReference>
<feature type="region of interest" description="Disordered" evidence="2">
    <location>
        <begin position="83"/>
        <end position="106"/>
    </location>
</feature>
<keyword evidence="3" id="KW-0472">Membrane</keyword>
<sequence>MLGTVRVDMQDLQSHLQQIEQGMQAVQTAVESLQSMADTGVSGEQATSEAASTEGTQTPKPGALQSLAGGQLLDEKHDRFEVQPNGVPMTKTAPRRHSMVSSKSTVSSYSVGEEEGGFRLLDEWGEAFVLSEQEATDAYDTLYRDKDSPARVSRKRPSQLGIAKFECRSSDVSEQLQEMLRWWRLVWDFLTIVLVGIDSVMLPLLLAWPAEDGSRWADYYKATPVFWVTDICMVFLLAVLVPEGSRMAAVCHYICTWFPLDALVVVLDLVLLAELVPDDFKALTMMRLLRTAKFRQAITAVESRLATNGLLRVVNMSTILQCVVFIFGVNHALACIAIYIGRREQESGNTKNWLNEYLIQDQPLPLQYMIAFNWVIAQYTPAPYPFTAQNEPEQALVLAIILTCLPMLGAQIGIISGTLNLMMEKAKERDHVKRDLQRWLRKTHISKRLSQRVVTALDDVLGSQESPLEVKDPMALDFLPSTLIEQLRVVKTGETLADHPFYSLLMDDRVDFGGRMAAAFHQKVAVQGEQIFACGRRAEGVYISIHGSFMLRPSRDIETTHSVSRIRTTRTTVSNIKLHTDGWFAELALYTNRNHAATLTSATYAKLLTLSAMDLIQAVKMSPPIVVAMHEYALALIRMHQKRAHFSEESWELPPDSWALEAVTATQLAELLNPGTSPIHAFKLTSASEKTVSLDRLLNEDMTLLDQIDSVKDQLDELNGETGMYELLRIKEEAKRSILSVLFVGWLVRDNYVQAVACQDGPNKLTRTTWSALRDLTYCQDMSFEQLNAAMVLLGIRGLCKSKEFSRLVPPSERRSLEQVLLHTVDHLSAYVPSLQALPSECYHHLGDAVRIMLDFNFAQFLQGENNPNAVWLLQCALGRDGMQAFRLCLLAQACMLCGVSGASTVNGSLFLNELNGRCMVRALSCLQHVEDLEPQVVYWRYIGSRAEALNFSFLTPTQLVLARIACLTRTLEPSSMLEVQEDWLQLTDRERDVLHDAFLLDGHEHKAFLFLYLPLLLTNARTNPDLGLQGGLKFLVELYDKLVRHKCLTLPGPTVKVDLSTLAVVAKDVEDLPTLRKCLDFAKIVKHEKGVTVLLTSASYKVLTGQLVHHTRSADMLELLTQQQLLGQGERLFNGRWQVNVRGALGQMAFLLVLSSRDSGSEFHAFFGLVLG</sequence>